<accession>A0ABW2BQP0</accession>
<evidence type="ECO:0000256" key="6">
    <source>
        <dbReference type="ARBA" id="ARBA00023136"/>
    </source>
</evidence>
<feature type="transmembrane region" description="Helical" evidence="7">
    <location>
        <begin position="237"/>
        <end position="261"/>
    </location>
</feature>
<feature type="transmembrane region" description="Helical" evidence="7">
    <location>
        <begin position="368"/>
        <end position="388"/>
    </location>
</feature>
<dbReference type="EMBL" id="JBHSWN010000001">
    <property type="protein sequence ID" value="MFC6792272.1"/>
    <property type="molecule type" value="Genomic_DNA"/>
</dbReference>
<evidence type="ECO:0000256" key="2">
    <source>
        <dbReference type="ARBA" id="ARBA00007430"/>
    </source>
</evidence>
<feature type="transmembrane region" description="Helical" evidence="7">
    <location>
        <begin position="434"/>
        <end position="460"/>
    </location>
</feature>
<feature type="transmembrane region" description="Helical" evidence="7">
    <location>
        <begin position="309"/>
        <end position="332"/>
    </location>
</feature>
<evidence type="ECO:0000256" key="4">
    <source>
        <dbReference type="ARBA" id="ARBA00022692"/>
    </source>
</evidence>
<name>A0ABW2BQP0_9HYPH</name>
<protein>
    <submittedName>
        <fullName evidence="8">Oligosaccharide flippase family protein</fullName>
    </submittedName>
</protein>
<keyword evidence="6 7" id="KW-0472">Membrane</keyword>
<dbReference type="Pfam" id="PF13440">
    <property type="entry name" value="Polysacc_synt_3"/>
    <property type="match status" value="1"/>
</dbReference>
<proteinExistence type="inferred from homology"/>
<feature type="transmembrane region" description="Helical" evidence="7">
    <location>
        <begin position="161"/>
        <end position="182"/>
    </location>
</feature>
<comment type="similarity">
    <text evidence="2">Belongs to the polysaccharide synthase family.</text>
</comment>
<dbReference type="InterPro" id="IPR050833">
    <property type="entry name" value="Poly_Biosynth_Transport"/>
</dbReference>
<organism evidence="8 9">
    <name type="scientific">Methylobacterium komagatae</name>
    <dbReference type="NCBI Taxonomy" id="374425"/>
    <lineage>
        <taxon>Bacteria</taxon>
        <taxon>Pseudomonadati</taxon>
        <taxon>Pseudomonadota</taxon>
        <taxon>Alphaproteobacteria</taxon>
        <taxon>Hyphomicrobiales</taxon>
        <taxon>Methylobacteriaceae</taxon>
        <taxon>Methylobacterium</taxon>
    </lineage>
</organism>
<feature type="transmembrane region" description="Helical" evidence="7">
    <location>
        <begin position="400"/>
        <end position="422"/>
    </location>
</feature>
<keyword evidence="4 7" id="KW-0812">Transmembrane</keyword>
<evidence type="ECO:0000313" key="9">
    <source>
        <dbReference type="Proteomes" id="UP001596292"/>
    </source>
</evidence>
<evidence type="ECO:0000313" key="8">
    <source>
        <dbReference type="EMBL" id="MFC6792272.1"/>
    </source>
</evidence>
<reference evidence="9" key="1">
    <citation type="journal article" date="2019" name="Int. J. Syst. Evol. Microbiol.">
        <title>The Global Catalogue of Microorganisms (GCM) 10K type strain sequencing project: providing services to taxonomists for standard genome sequencing and annotation.</title>
        <authorList>
            <consortium name="The Broad Institute Genomics Platform"/>
            <consortium name="The Broad Institute Genome Sequencing Center for Infectious Disease"/>
            <person name="Wu L."/>
            <person name="Ma J."/>
        </authorList>
    </citation>
    <scope>NUCLEOTIDE SEQUENCE [LARGE SCALE GENOMIC DNA]</scope>
    <source>
        <strain evidence="9">CCUG 48316</strain>
    </source>
</reference>
<dbReference type="PANTHER" id="PTHR30250">
    <property type="entry name" value="PST FAMILY PREDICTED COLANIC ACID TRANSPORTER"/>
    <property type="match status" value="1"/>
</dbReference>
<dbReference type="Proteomes" id="UP001596292">
    <property type="component" value="Unassembled WGS sequence"/>
</dbReference>
<evidence type="ECO:0000256" key="1">
    <source>
        <dbReference type="ARBA" id="ARBA00004651"/>
    </source>
</evidence>
<sequence length="505" mass="54411">MTLAMIGATYIDRMLRFLLLTITGWAAGPSGLGVALLALLVTELVQTLTDLGFHRSLLQEKRLRRATVDTAFTLAACNGFVIAAVMLAFASPLASLMGEPRIEPLLRLLAIVPVVTGLGQVSDALLQRRKRFRLIAARTVATAVAASGVGFGAIRQGSPDYALVLSALVQACLVGGLSWVLAPYRPRPRPSGDEWKRIGPRSFRLWMSGIVGFLNNRGFDFIAGLSLGPAALAALRIGGQIVLLLIQVTIGPILAVAYAVLPRLRGQPDRFKAELMVAALLCSTLLFPIFAGLFALADVVLPAVLGEKWNSLAAILPFMSLIAPALYYHVIMSAAFFGSDRNDLLLKISIFELIATIVVGAIGSNFGIIGIAAAGSLRVYLLIPLTWRWMLRDVALDPKILVLIALPALISTAVMLAALMIIKPAVIESFSSYWWQATIMFVVGVISYAALMSAFVFVAIHHHKIVATIFKDELAADLSNLRQSLTLKIRMFNGTDVRQRGTTSP</sequence>
<evidence type="ECO:0000256" key="7">
    <source>
        <dbReference type="SAM" id="Phobius"/>
    </source>
</evidence>
<comment type="subcellular location">
    <subcellularLocation>
        <location evidence="1">Cell membrane</location>
        <topology evidence="1">Multi-pass membrane protein</topology>
    </subcellularLocation>
</comment>
<feature type="transmembrane region" description="Helical" evidence="7">
    <location>
        <begin position="203"/>
        <end position="225"/>
    </location>
</feature>
<dbReference type="PANTHER" id="PTHR30250:SF10">
    <property type="entry name" value="LIPOPOLYSACCHARIDE BIOSYNTHESIS PROTEIN WZXC"/>
    <property type="match status" value="1"/>
</dbReference>
<feature type="transmembrane region" description="Helical" evidence="7">
    <location>
        <begin position="135"/>
        <end position="155"/>
    </location>
</feature>
<keyword evidence="9" id="KW-1185">Reference proteome</keyword>
<comment type="caution">
    <text evidence="8">The sequence shown here is derived from an EMBL/GenBank/DDBJ whole genome shotgun (WGS) entry which is preliminary data.</text>
</comment>
<feature type="transmembrane region" description="Helical" evidence="7">
    <location>
        <begin position="273"/>
        <end position="297"/>
    </location>
</feature>
<evidence type="ECO:0000256" key="3">
    <source>
        <dbReference type="ARBA" id="ARBA00022475"/>
    </source>
</evidence>
<feature type="transmembrane region" description="Helical" evidence="7">
    <location>
        <begin position="344"/>
        <end position="362"/>
    </location>
</feature>
<feature type="transmembrane region" description="Helical" evidence="7">
    <location>
        <begin position="22"/>
        <end position="45"/>
    </location>
</feature>
<feature type="transmembrane region" description="Helical" evidence="7">
    <location>
        <begin position="66"/>
        <end position="93"/>
    </location>
</feature>
<keyword evidence="5 7" id="KW-1133">Transmembrane helix</keyword>
<keyword evidence="3" id="KW-1003">Cell membrane</keyword>
<evidence type="ECO:0000256" key="5">
    <source>
        <dbReference type="ARBA" id="ARBA00022989"/>
    </source>
</evidence>
<feature type="transmembrane region" description="Helical" evidence="7">
    <location>
        <begin position="105"/>
        <end position="126"/>
    </location>
</feature>
<gene>
    <name evidence="8" type="ORF">ACFQE0_23495</name>
</gene>